<accession>A0A291Q3D9</accession>
<dbReference type="InterPro" id="IPR017871">
    <property type="entry name" value="ABC_transporter-like_CS"/>
</dbReference>
<evidence type="ECO:0000256" key="4">
    <source>
        <dbReference type="ARBA" id="ARBA00022840"/>
    </source>
</evidence>
<evidence type="ECO:0000256" key="3">
    <source>
        <dbReference type="ARBA" id="ARBA00022741"/>
    </source>
</evidence>
<dbReference type="Gene3D" id="3.40.50.300">
    <property type="entry name" value="P-loop containing nucleotide triphosphate hydrolases"/>
    <property type="match status" value="2"/>
</dbReference>
<dbReference type="InterPro" id="IPR013563">
    <property type="entry name" value="Oligopep_ABC_C"/>
</dbReference>
<dbReference type="SUPFAM" id="SSF52540">
    <property type="entry name" value="P-loop containing nucleoside triphosphate hydrolases"/>
    <property type="match status" value="2"/>
</dbReference>
<dbReference type="KEGG" id="sfk:KY5_1211"/>
<feature type="region of interest" description="Disordered" evidence="5">
    <location>
        <begin position="319"/>
        <end position="352"/>
    </location>
</feature>
<keyword evidence="2" id="KW-0813">Transport</keyword>
<dbReference type="GO" id="GO:0005524">
    <property type="term" value="F:ATP binding"/>
    <property type="evidence" value="ECO:0007669"/>
    <property type="project" value="UniProtKB-KW"/>
</dbReference>
<dbReference type="CDD" id="cd03257">
    <property type="entry name" value="ABC_NikE_OppD_transporters"/>
    <property type="match status" value="2"/>
</dbReference>
<dbReference type="InterPro" id="IPR050319">
    <property type="entry name" value="ABC_transp_ATP-bind"/>
</dbReference>
<dbReference type="RefSeq" id="WP_098241236.1">
    <property type="nucleotide sequence ID" value="NZ_CP022685.1"/>
</dbReference>
<dbReference type="NCBIfam" id="NF007739">
    <property type="entry name" value="PRK10419.1"/>
    <property type="match status" value="2"/>
</dbReference>
<feature type="domain" description="ABC transporter" evidence="6">
    <location>
        <begin position="355"/>
        <end position="599"/>
    </location>
</feature>
<feature type="domain" description="ABC transporter" evidence="6">
    <location>
        <begin position="16"/>
        <end position="263"/>
    </location>
</feature>
<dbReference type="InterPro" id="IPR027417">
    <property type="entry name" value="P-loop_NTPase"/>
</dbReference>
<dbReference type="InterPro" id="IPR003593">
    <property type="entry name" value="AAA+_ATPase"/>
</dbReference>
<dbReference type="NCBIfam" id="NF008453">
    <property type="entry name" value="PRK11308.1"/>
    <property type="match status" value="2"/>
</dbReference>
<proteinExistence type="inferred from homology"/>
<dbReference type="PANTHER" id="PTHR43776">
    <property type="entry name" value="TRANSPORT ATP-BINDING PROTEIN"/>
    <property type="match status" value="1"/>
</dbReference>
<dbReference type="PANTHER" id="PTHR43776:SF7">
    <property type="entry name" value="D,D-DIPEPTIDE TRANSPORT ATP-BINDING PROTEIN DDPF-RELATED"/>
    <property type="match status" value="1"/>
</dbReference>
<dbReference type="GO" id="GO:0015833">
    <property type="term" value="P:peptide transport"/>
    <property type="evidence" value="ECO:0007669"/>
    <property type="project" value="InterPro"/>
</dbReference>
<dbReference type="NCBIfam" id="TIGR01727">
    <property type="entry name" value="oligo_HPY"/>
    <property type="match status" value="1"/>
</dbReference>
<evidence type="ECO:0000259" key="6">
    <source>
        <dbReference type="PROSITE" id="PS50893"/>
    </source>
</evidence>
<dbReference type="EMBL" id="CP022685">
    <property type="protein sequence ID" value="ATL26229.1"/>
    <property type="molecule type" value="Genomic_DNA"/>
</dbReference>
<dbReference type="InterPro" id="IPR003439">
    <property type="entry name" value="ABC_transporter-like_ATP-bd"/>
</dbReference>
<dbReference type="Proteomes" id="UP000221011">
    <property type="component" value="Chromosome"/>
</dbReference>
<evidence type="ECO:0000256" key="5">
    <source>
        <dbReference type="SAM" id="MobiDB-lite"/>
    </source>
</evidence>
<gene>
    <name evidence="7" type="ORF">KY5_1211</name>
</gene>
<evidence type="ECO:0000256" key="1">
    <source>
        <dbReference type="ARBA" id="ARBA00005417"/>
    </source>
</evidence>
<dbReference type="GO" id="GO:0055085">
    <property type="term" value="P:transmembrane transport"/>
    <property type="evidence" value="ECO:0007669"/>
    <property type="project" value="UniProtKB-ARBA"/>
</dbReference>
<reference evidence="7 8" key="1">
    <citation type="submission" date="2017-08" db="EMBL/GenBank/DDBJ databases">
        <title>Complete Genome Sequence of Streptomyces formicae KY5, the formicamycin producer.</title>
        <authorList>
            <person name="Holmes N.A."/>
            <person name="Devine R."/>
            <person name="Qin Z."/>
            <person name="Seipke R.F."/>
            <person name="Wilkinson B."/>
            <person name="Hutchings M.I."/>
        </authorList>
    </citation>
    <scope>NUCLEOTIDE SEQUENCE [LARGE SCALE GENOMIC DNA]</scope>
    <source>
        <strain evidence="7 8">KY5</strain>
    </source>
</reference>
<keyword evidence="4" id="KW-0067">ATP-binding</keyword>
<dbReference type="FunFam" id="3.40.50.300:FF:000016">
    <property type="entry name" value="Oligopeptide ABC transporter ATP-binding component"/>
    <property type="match status" value="1"/>
</dbReference>
<evidence type="ECO:0000313" key="7">
    <source>
        <dbReference type="EMBL" id="ATL26229.1"/>
    </source>
</evidence>
<keyword evidence="8" id="KW-1185">Reference proteome</keyword>
<organism evidence="7 8">
    <name type="scientific">Streptomyces formicae</name>
    <dbReference type="NCBI Taxonomy" id="1616117"/>
    <lineage>
        <taxon>Bacteria</taxon>
        <taxon>Bacillati</taxon>
        <taxon>Actinomycetota</taxon>
        <taxon>Actinomycetes</taxon>
        <taxon>Kitasatosporales</taxon>
        <taxon>Streptomycetaceae</taxon>
        <taxon>Streptomyces</taxon>
    </lineage>
</organism>
<dbReference type="PROSITE" id="PS00211">
    <property type="entry name" value="ABC_TRANSPORTER_1"/>
    <property type="match status" value="1"/>
</dbReference>
<keyword evidence="3" id="KW-0547">Nucleotide-binding</keyword>
<comment type="similarity">
    <text evidence="1">Belongs to the ABC transporter superfamily.</text>
</comment>
<dbReference type="PROSITE" id="PS50893">
    <property type="entry name" value="ABC_TRANSPORTER_2"/>
    <property type="match status" value="2"/>
</dbReference>
<sequence length="616" mass="65807">MSGTESSAPARTLLTVEGLRVGFRGRRADVSAVRGVGFSLAAGECLAIVGESGSGKSVTARALVGLSAPGAEVRADVLELEGEDLRGLGDRRWRQLRGRGIGLVLQDALVSLDPLRRVAAEVAEPLRNHRTVPSRQIPSTVVSLLGEVGMPDPELRARQYPHQLSGGLRQRALIASAIAAGPSVLIADEPTTALDVTVQARVLDVLAARKAAGTGVLLISHDLSVVAKLADRVAVMYQGRFVEEGAVQDVLRRPRHPYTRQLLAAVPTAATRHTRLSGPAGGAGRRLPADGCSYAARCPVAVPECAVREPDLVERGAGHAVRCPRSDEPWPAPPVPAPRVRDTAPGTGGTADPVLEVRGLAKGFRDPDRVVRPAVREVSFALPAGRTLGVLGESGSGKTTVARMVLGLLEPDAGEVRIAGQVWSGVPEKERRALRGRVQLVQQDPLSAFDPRWTAERIVGEALGSPGRRRVRANRPRIRELFELVGLDPALAERRPRQLSGGQRQRVAIARALAPEPDLIVCDEPVSALDVSVQAQILDLFTDLQERLGLSLLFISHDLGVIHHLSDEVVVMRDGEVVEAGTAEEVFARPAHPYTRALLTALPRPEDAWSFSEVAR</sequence>
<protein>
    <submittedName>
        <fullName evidence="7">Oligopeptide transport system permease protein OppB</fullName>
    </submittedName>
</protein>
<dbReference type="SMART" id="SM00382">
    <property type="entry name" value="AAA"/>
    <property type="match status" value="2"/>
</dbReference>
<evidence type="ECO:0000256" key="2">
    <source>
        <dbReference type="ARBA" id="ARBA00022448"/>
    </source>
</evidence>
<dbReference type="GO" id="GO:0016887">
    <property type="term" value="F:ATP hydrolysis activity"/>
    <property type="evidence" value="ECO:0007669"/>
    <property type="project" value="InterPro"/>
</dbReference>
<dbReference type="AlphaFoldDB" id="A0A291Q3D9"/>
<name>A0A291Q3D9_9ACTN</name>
<dbReference type="Pfam" id="PF08352">
    <property type="entry name" value="oligo_HPY"/>
    <property type="match status" value="2"/>
</dbReference>
<dbReference type="Pfam" id="PF00005">
    <property type="entry name" value="ABC_tran"/>
    <property type="match status" value="2"/>
</dbReference>
<evidence type="ECO:0000313" key="8">
    <source>
        <dbReference type="Proteomes" id="UP000221011"/>
    </source>
</evidence>